<evidence type="ECO:0000256" key="3">
    <source>
        <dbReference type="ARBA" id="ARBA00022490"/>
    </source>
</evidence>
<keyword evidence="3 8" id="KW-0963">Cytoplasm</keyword>
<dbReference type="InterPro" id="IPR036251">
    <property type="entry name" value="Arg_repress_C_sf"/>
</dbReference>
<comment type="caution">
    <text evidence="12">The sequence shown here is derived from an EMBL/GenBank/DDBJ whole genome shotgun (WGS) entry which is preliminary data.</text>
</comment>
<dbReference type="SUPFAM" id="SSF55252">
    <property type="entry name" value="C-terminal domain of arginine repressor"/>
    <property type="match status" value="1"/>
</dbReference>
<dbReference type="Gene3D" id="1.10.10.10">
    <property type="entry name" value="Winged helix-like DNA-binding domain superfamily/Winged helix DNA-binding domain"/>
    <property type="match status" value="1"/>
</dbReference>
<dbReference type="GO" id="GO:0006526">
    <property type="term" value="P:L-arginine biosynthetic process"/>
    <property type="evidence" value="ECO:0007669"/>
    <property type="project" value="UniProtKB-KW"/>
</dbReference>
<accession>A0A921SPX1</accession>
<dbReference type="GO" id="GO:1900079">
    <property type="term" value="P:regulation of arginine biosynthetic process"/>
    <property type="evidence" value="ECO:0007669"/>
    <property type="project" value="UniProtKB-UniRule"/>
</dbReference>
<dbReference type="Gene3D" id="3.30.1360.40">
    <property type="match status" value="1"/>
</dbReference>
<dbReference type="HAMAP" id="MF_00173">
    <property type="entry name" value="Arg_repressor"/>
    <property type="match status" value="1"/>
</dbReference>
<evidence type="ECO:0000256" key="9">
    <source>
        <dbReference type="NCBIfam" id="TIGR01529"/>
    </source>
</evidence>
<comment type="subcellular location">
    <subcellularLocation>
        <location evidence="1 8">Cytoplasm</location>
    </subcellularLocation>
</comment>
<evidence type="ECO:0000259" key="11">
    <source>
        <dbReference type="Pfam" id="PF02863"/>
    </source>
</evidence>
<dbReference type="PRINTS" id="PR01467">
    <property type="entry name" value="ARGREPRESSOR"/>
</dbReference>
<dbReference type="InterPro" id="IPR020899">
    <property type="entry name" value="Arg_repress_C"/>
</dbReference>
<dbReference type="EMBL" id="DYUK01000266">
    <property type="protein sequence ID" value="HJG81134.1"/>
    <property type="molecule type" value="Genomic_DNA"/>
</dbReference>
<dbReference type="InterPro" id="IPR036390">
    <property type="entry name" value="WH_DNA-bd_sf"/>
</dbReference>
<keyword evidence="6 8" id="KW-0238">DNA-binding</keyword>
<dbReference type="InterPro" id="IPR036388">
    <property type="entry name" value="WH-like_DNA-bd_sf"/>
</dbReference>
<organism evidence="12 13">
    <name type="scientific">Brevibacterium senegalense</name>
    <dbReference type="NCBI Taxonomy" id="1033736"/>
    <lineage>
        <taxon>Bacteria</taxon>
        <taxon>Bacillati</taxon>
        <taxon>Actinomycetota</taxon>
        <taxon>Actinomycetes</taxon>
        <taxon>Micrococcales</taxon>
        <taxon>Brevibacteriaceae</taxon>
        <taxon>Brevibacterium</taxon>
    </lineage>
</organism>
<dbReference type="GO" id="GO:0003700">
    <property type="term" value="F:DNA-binding transcription factor activity"/>
    <property type="evidence" value="ECO:0007669"/>
    <property type="project" value="UniProtKB-UniRule"/>
</dbReference>
<evidence type="ECO:0000256" key="1">
    <source>
        <dbReference type="ARBA" id="ARBA00004496"/>
    </source>
</evidence>
<dbReference type="GO" id="GO:0034618">
    <property type="term" value="F:arginine binding"/>
    <property type="evidence" value="ECO:0007669"/>
    <property type="project" value="InterPro"/>
</dbReference>
<protein>
    <recommendedName>
        <fullName evidence="8 9">Arginine repressor</fullName>
    </recommendedName>
</protein>
<keyword evidence="8" id="KW-0028">Amino-acid biosynthesis</keyword>
<comment type="similarity">
    <text evidence="2 8">Belongs to the ArgR family.</text>
</comment>
<evidence type="ECO:0000256" key="4">
    <source>
        <dbReference type="ARBA" id="ARBA00022491"/>
    </source>
</evidence>
<dbReference type="GO" id="GO:0051259">
    <property type="term" value="P:protein complex oligomerization"/>
    <property type="evidence" value="ECO:0007669"/>
    <property type="project" value="InterPro"/>
</dbReference>
<comment type="function">
    <text evidence="8">Regulates arginine biosynthesis genes.</text>
</comment>
<dbReference type="Pfam" id="PF02863">
    <property type="entry name" value="Arg_repressor_C"/>
    <property type="match status" value="1"/>
</dbReference>
<keyword evidence="5 8" id="KW-0805">Transcription regulation</keyword>
<dbReference type="PANTHER" id="PTHR34471">
    <property type="entry name" value="ARGININE REPRESSOR"/>
    <property type="match status" value="1"/>
</dbReference>
<reference evidence="12" key="2">
    <citation type="submission" date="2021-09" db="EMBL/GenBank/DDBJ databases">
        <authorList>
            <person name="Gilroy R."/>
        </authorList>
    </citation>
    <scope>NUCLEOTIDE SEQUENCE</scope>
    <source>
        <strain evidence="12">ChiGjej5B5-7349</strain>
    </source>
</reference>
<feature type="domain" description="Arginine repressor DNA-binding" evidence="10">
    <location>
        <begin position="8"/>
        <end position="73"/>
    </location>
</feature>
<dbReference type="SUPFAM" id="SSF46785">
    <property type="entry name" value="Winged helix' DNA-binding domain"/>
    <property type="match status" value="1"/>
</dbReference>
<dbReference type="GO" id="GO:0005737">
    <property type="term" value="C:cytoplasm"/>
    <property type="evidence" value="ECO:0007669"/>
    <property type="project" value="UniProtKB-SubCell"/>
</dbReference>
<keyword evidence="7 8" id="KW-0804">Transcription</keyword>
<dbReference type="Proteomes" id="UP000784435">
    <property type="component" value="Unassembled WGS sequence"/>
</dbReference>
<name>A0A921SPX1_9MICO</name>
<dbReference type="NCBIfam" id="TIGR01529">
    <property type="entry name" value="argR_whole"/>
    <property type="match status" value="1"/>
</dbReference>
<feature type="domain" description="Arginine repressor C-terminal" evidence="11">
    <location>
        <begin position="96"/>
        <end position="161"/>
    </location>
</feature>
<gene>
    <name evidence="8 12" type="primary">argR</name>
    <name evidence="12" type="ORF">K8V08_12060</name>
</gene>
<proteinExistence type="inferred from homology"/>
<evidence type="ECO:0000256" key="7">
    <source>
        <dbReference type="ARBA" id="ARBA00023163"/>
    </source>
</evidence>
<comment type="pathway">
    <text evidence="8">Amino-acid biosynthesis; L-arginine biosynthesis [regulation].</text>
</comment>
<dbReference type="AlphaFoldDB" id="A0A921SPX1"/>
<evidence type="ECO:0000313" key="12">
    <source>
        <dbReference type="EMBL" id="HJG81134.1"/>
    </source>
</evidence>
<evidence type="ECO:0000256" key="8">
    <source>
        <dbReference type="HAMAP-Rule" id="MF_00173"/>
    </source>
</evidence>
<dbReference type="GO" id="GO:0003677">
    <property type="term" value="F:DNA binding"/>
    <property type="evidence" value="ECO:0007669"/>
    <property type="project" value="UniProtKB-KW"/>
</dbReference>
<evidence type="ECO:0000256" key="5">
    <source>
        <dbReference type="ARBA" id="ARBA00023015"/>
    </source>
</evidence>
<sequence>MAAEQLRSKTARQQLIVSLIERQPIASQSELAMRLSAMGVTVTQATLSRDLGEIGAVKVRGASGAVYAVPGEGGERGTLFSAQGADVFDARLQRLLEELLVSAIHSENLVVLRTPPGAAQYLASAIDRSVLTGVVGSIAGDDTVLVIAAADAGGETIARLFLELAGHEVAADQPTEAGEPGPQT</sequence>
<evidence type="ECO:0000256" key="2">
    <source>
        <dbReference type="ARBA" id="ARBA00008316"/>
    </source>
</evidence>
<evidence type="ECO:0000256" key="6">
    <source>
        <dbReference type="ARBA" id="ARBA00023125"/>
    </source>
</evidence>
<keyword evidence="4 8" id="KW-0678">Repressor</keyword>
<dbReference type="InterPro" id="IPR020900">
    <property type="entry name" value="Arg_repress_DNA-bd"/>
</dbReference>
<evidence type="ECO:0000313" key="13">
    <source>
        <dbReference type="Proteomes" id="UP000784435"/>
    </source>
</evidence>
<reference evidence="12" key="1">
    <citation type="journal article" date="2021" name="PeerJ">
        <title>Extensive microbial diversity within the chicken gut microbiome revealed by metagenomics and culture.</title>
        <authorList>
            <person name="Gilroy R."/>
            <person name="Ravi A."/>
            <person name="Getino M."/>
            <person name="Pursley I."/>
            <person name="Horton D.L."/>
            <person name="Alikhan N.F."/>
            <person name="Baker D."/>
            <person name="Gharbi K."/>
            <person name="Hall N."/>
            <person name="Watson M."/>
            <person name="Adriaenssens E.M."/>
            <person name="Foster-Nyarko E."/>
            <person name="Jarju S."/>
            <person name="Secka A."/>
            <person name="Antonio M."/>
            <person name="Oren A."/>
            <person name="Chaudhuri R.R."/>
            <person name="La Ragione R."/>
            <person name="Hildebrand F."/>
            <person name="Pallen M.J."/>
        </authorList>
    </citation>
    <scope>NUCLEOTIDE SEQUENCE</scope>
    <source>
        <strain evidence="12">ChiGjej5B5-7349</strain>
    </source>
</reference>
<dbReference type="Pfam" id="PF01316">
    <property type="entry name" value="Arg_repressor"/>
    <property type="match status" value="1"/>
</dbReference>
<dbReference type="InterPro" id="IPR001669">
    <property type="entry name" value="Arg_repress"/>
</dbReference>
<dbReference type="PANTHER" id="PTHR34471:SF1">
    <property type="entry name" value="ARGININE REPRESSOR"/>
    <property type="match status" value="1"/>
</dbReference>
<keyword evidence="8" id="KW-0055">Arginine biosynthesis</keyword>
<evidence type="ECO:0000259" key="10">
    <source>
        <dbReference type="Pfam" id="PF01316"/>
    </source>
</evidence>